<accession>A0A6M3L8W4</accession>
<dbReference type="AlphaFoldDB" id="A0A6M3L8W4"/>
<protein>
    <submittedName>
        <fullName evidence="1">Uncharacterized protein</fullName>
    </submittedName>
</protein>
<evidence type="ECO:0000313" key="1">
    <source>
        <dbReference type="EMBL" id="QJA91120.1"/>
    </source>
</evidence>
<sequence length="106" mass="12323">MGAKFALKISIIFNPYMSVDAVRMCAGHCPEESGFHESKLSRADKRSWLVAPIWWLWCNYWVEWHGKGIGVTPPPQWRALVAENLKRKEPMGNHELYLKNRKGIKE</sequence>
<proteinExistence type="predicted"/>
<name>A0A6M3L8W4_9ZZZZ</name>
<dbReference type="EMBL" id="MT142963">
    <property type="protein sequence ID" value="QJA91120.1"/>
    <property type="molecule type" value="Genomic_DNA"/>
</dbReference>
<gene>
    <name evidence="1" type="ORF">MM415B03470_0008</name>
</gene>
<organism evidence="1">
    <name type="scientific">viral metagenome</name>
    <dbReference type="NCBI Taxonomy" id="1070528"/>
    <lineage>
        <taxon>unclassified sequences</taxon>
        <taxon>metagenomes</taxon>
        <taxon>organismal metagenomes</taxon>
    </lineage>
</organism>
<reference evidence="1" key="1">
    <citation type="submission" date="2020-03" db="EMBL/GenBank/DDBJ databases">
        <title>The deep terrestrial virosphere.</title>
        <authorList>
            <person name="Holmfeldt K."/>
            <person name="Nilsson E."/>
            <person name="Simone D."/>
            <person name="Lopez-Fernandez M."/>
            <person name="Wu X."/>
            <person name="de Brujin I."/>
            <person name="Lundin D."/>
            <person name="Andersson A."/>
            <person name="Bertilsson S."/>
            <person name="Dopson M."/>
        </authorList>
    </citation>
    <scope>NUCLEOTIDE SEQUENCE</scope>
    <source>
        <strain evidence="1">MM415B03470</strain>
    </source>
</reference>